<sequence>MWLRALTRWTPGRRDAGRVDECSLERAVLLAGGLSEEEHRHRAFRAAQLERVAEETPRAASAAIRHGHTEPADETMRHRALRRHLGTTIPALNLMGIQTLWPGEPPFDAHRAVIDVTRVYLRGPGDDQVHTRVGDSLDALGGLIGEFHRSTVFLNGLRIEPKDPSSGEPLVLVAAHPAIMLAFGEFLARKYVLEGWTLYEP</sequence>
<evidence type="ECO:0000313" key="2">
    <source>
        <dbReference type="Proteomes" id="UP001428817"/>
    </source>
</evidence>
<name>A0ABP9RB26_9PSEU</name>
<protein>
    <submittedName>
        <fullName evidence="1">Uncharacterized protein</fullName>
    </submittedName>
</protein>
<dbReference type="Proteomes" id="UP001428817">
    <property type="component" value="Unassembled WGS sequence"/>
</dbReference>
<proteinExistence type="predicted"/>
<dbReference type="EMBL" id="BAABJP010000062">
    <property type="protein sequence ID" value="GAA5174364.1"/>
    <property type="molecule type" value="Genomic_DNA"/>
</dbReference>
<organism evidence="1 2">
    <name type="scientific">Pseudonocardia eucalypti</name>
    <dbReference type="NCBI Taxonomy" id="648755"/>
    <lineage>
        <taxon>Bacteria</taxon>
        <taxon>Bacillati</taxon>
        <taxon>Actinomycetota</taxon>
        <taxon>Actinomycetes</taxon>
        <taxon>Pseudonocardiales</taxon>
        <taxon>Pseudonocardiaceae</taxon>
        <taxon>Pseudonocardia</taxon>
    </lineage>
</organism>
<reference evidence="2" key="1">
    <citation type="journal article" date="2019" name="Int. J. Syst. Evol. Microbiol.">
        <title>The Global Catalogue of Microorganisms (GCM) 10K type strain sequencing project: providing services to taxonomists for standard genome sequencing and annotation.</title>
        <authorList>
            <consortium name="The Broad Institute Genomics Platform"/>
            <consortium name="The Broad Institute Genome Sequencing Center for Infectious Disease"/>
            <person name="Wu L."/>
            <person name="Ma J."/>
        </authorList>
    </citation>
    <scope>NUCLEOTIDE SEQUENCE [LARGE SCALE GENOMIC DNA]</scope>
    <source>
        <strain evidence="2">JCM 18303</strain>
    </source>
</reference>
<accession>A0ABP9RB26</accession>
<evidence type="ECO:0000313" key="1">
    <source>
        <dbReference type="EMBL" id="GAA5174364.1"/>
    </source>
</evidence>
<keyword evidence="2" id="KW-1185">Reference proteome</keyword>
<gene>
    <name evidence="1" type="ORF">GCM10023321_78020</name>
</gene>
<comment type="caution">
    <text evidence="1">The sequence shown here is derived from an EMBL/GenBank/DDBJ whole genome shotgun (WGS) entry which is preliminary data.</text>
</comment>